<keyword evidence="8" id="KW-1185">Reference proteome</keyword>
<dbReference type="CDD" id="cd00266">
    <property type="entry name" value="MADS_SRF_like"/>
    <property type="match status" value="1"/>
</dbReference>
<keyword evidence="4" id="KW-0804">Transcription</keyword>
<dbReference type="GO" id="GO:0000987">
    <property type="term" value="F:cis-regulatory region sequence-specific DNA binding"/>
    <property type="evidence" value="ECO:0007669"/>
    <property type="project" value="InterPro"/>
</dbReference>
<feature type="domain" description="MADS-box" evidence="6">
    <location>
        <begin position="3"/>
        <end position="63"/>
    </location>
</feature>
<evidence type="ECO:0000256" key="3">
    <source>
        <dbReference type="ARBA" id="ARBA00023125"/>
    </source>
</evidence>
<dbReference type="SMART" id="SM00432">
    <property type="entry name" value="MADS"/>
    <property type="match status" value="1"/>
</dbReference>
<dbReference type="Gene3D" id="3.40.1810.10">
    <property type="entry name" value="Transcription factor, MADS-box"/>
    <property type="match status" value="1"/>
</dbReference>
<dbReference type="InterPro" id="IPR002100">
    <property type="entry name" value="TF_MADSbox"/>
</dbReference>
<protein>
    <recommendedName>
        <fullName evidence="6">MADS-box domain-containing protein</fullName>
    </recommendedName>
</protein>
<evidence type="ECO:0000313" key="8">
    <source>
        <dbReference type="Proteomes" id="UP000604825"/>
    </source>
</evidence>
<dbReference type="OrthoDB" id="691496at2759"/>
<sequence length="328" mass="35904">MPRNHGKLKTRWIVQDAARDATFRMRRATLLEKAKELSIICQIPVAMVVYGPGNAEPAFWPEDLDEAKGIMRRYLELPEASKETHRLDNEGFLRQALKKMGKRFESYKATARQLEVNLILNDISLGRRSNLDDLAPELAAAVRSAVNLLRSSIYERVNSLTSAAMEAVPPQLAPEEAATAMLVSSQEEPLMVAPLAMAPPMVANSPLFVLPPPPLDPELLLVPPQEPLMAPLQEPLMVPPFAMAPPMAADVPVPHTLHAAVGDPLAPSAGVGVEDDEDGFPRDGSYLLEVADAILDDGSGRQATDEDVNRLLWEHGLESFIKPKPKPM</sequence>
<dbReference type="Pfam" id="PF00319">
    <property type="entry name" value="SRF-TF"/>
    <property type="match status" value="1"/>
</dbReference>
<evidence type="ECO:0000256" key="2">
    <source>
        <dbReference type="ARBA" id="ARBA00023015"/>
    </source>
</evidence>
<dbReference type="GO" id="GO:0045944">
    <property type="term" value="P:positive regulation of transcription by RNA polymerase II"/>
    <property type="evidence" value="ECO:0007669"/>
    <property type="project" value="InterPro"/>
</dbReference>
<proteinExistence type="predicted"/>
<evidence type="ECO:0000256" key="1">
    <source>
        <dbReference type="ARBA" id="ARBA00004123"/>
    </source>
</evidence>
<dbReference type="Proteomes" id="UP000604825">
    <property type="component" value="Unassembled WGS sequence"/>
</dbReference>
<accession>A0A811RTD2</accession>
<name>A0A811RTD2_9POAL</name>
<comment type="caution">
    <text evidence="7">The sequence shown here is derived from an EMBL/GenBank/DDBJ whole genome shotgun (WGS) entry which is preliminary data.</text>
</comment>
<dbReference type="EMBL" id="CAJGYO010000016">
    <property type="protein sequence ID" value="CAD6273012.1"/>
    <property type="molecule type" value="Genomic_DNA"/>
</dbReference>
<dbReference type="GO" id="GO:0046983">
    <property type="term" value="F:protein dimerization activity"/>
    <property type="evidence" value="ECO:0007669"/>
    <property type="project" value="InterPro"/>
</dbReference>
<dbReference type="AlphaFoldDB" id="A0A811RTD2"/>
<dbReference type="InterPro" id="IPR033897">
    <property type="entry name" value="SRF-like_MADS-box"/>
</dbReference>
<evidence type="ECO:0000256" key="4">
    <source>
        <dbReference type="ARBA" id="ARBA00023163"/>
    </source>
</evidence>
<keyword evidence="3" id="KW-0238">DNA-binding</keyword>
<organism evidence="7 8">
    <name type="scientific">Miscanthus lutarioriparius</name>
    <dbReference type="NCBI Taxonomy" id="422564"/>
    <lineage>
        <taxon>Eukaryota</taxon>
        <taxon>Viridiplantae</taxon>
        <taxon>Streptophyta</taxon>
        <taxon>Embryophyta</taxon>
        <taxon>Tracheophyta</taxon>
        <taxon>Spermatophyta</taxon>
        <taxon>Magnoliopsida</taxon>
        <taxon>Liliopsida</taxon>
        <taxon>Poales</taxon>
        <taxon>Poaceae</taxon>
        <taxon>PACMAD clade</taxon>
        <taxon>Panicoideae</taxon>
        <taxon>Andropogonodae</taxon>
        <taxon>Andropogoneae</taxon>
        <taxon>Saccharinae</taxon>
        <taxon>Miscanthus</taxon>
    </lineage>
</organism>
<dbReference type="SUPFAM" id="SSF55455">
    <property type="entry name" value="SRF-like"/>
    <property type="match status" value="1"/>
</dbReference>
<comment type="subcellular location">
    <subcellularLocation>
        <location evidence="1">Nucleus</location>
    </subcellularLocation>
</comment>
<reference evidence="7" key="1">
    <citation type="submission" date="2020-10" db="EMBL/GenBank/DDBJ databases">
        <authorList>
            <person name="Han B."/>
            <person name="Lu T."/>
            <person name="Zhao Q."/>
            <person name="Huang X."/>
            <person name="Zhao Y."/>
        </authorList>
    </citation>
    <scope>NUCLEOTIDE SEQUENCE</scope>
</reference>
<dbReference type="GO" id="GO:0000981">
    <property type="term" value="F:DNA-binding transcription factor activity, RNA polymerase II-specific"/>
    <property type="evidence" value="ECO:0007669"/>
    <property type="project" value="InterPro"/>
</dbReference>
<keyword evidence="2" id="KW-0805">Transcription regulation</keyword>
<evidence type="ECO:0000256" key="5">
    <source>
        <dbReference type="ARBA" id="ARBA00023242"/>
    </source>
</evidence>
<dbReference type="PROSITE" id="PS50066">
    <property type="entry name" value="MADS_BOX_2"/>
    <property type="match status" value="1"/>
</dbReference>
<evidence type="ECO:0000259" key="6">
    <source>
        <dbReference type="PROSITE" id="PS50066"/>
    </source>
</evidence>
<dbReference type="InterPro" id="IPR036879">
    <property type="entry name" value="TF_MADSbox_sf"/>
</dbReference>
<gene>
    <name evidence="7" type="ORF">NCGR_LOCUS56281</name>
</gene>
<evidence type="ECO:0000313" key="7">
    <source>
        <dbReference type="EMBL" id="CAD6273012.1"/>
    </source>
</evidence>
<dbReference type="GO" id="GO:0005634">
    <property type="term" value="C:nucleus"/>
    <property type="evidence" value="ECO:0007669"/>
    <property type="project" value="UniProtKB-SubCell"/>
</dbReference>
<keyword evidence="5" id="KW-0539">Nucleus</keyword>